<evidence type="ECO:0000313" key="3">
    <source>
        <dbReference type="Proteomes" id="UP001428341"/>
    </source>
</evidence>
<evidence type="ECO:0000313" key="2">
    <source>
        <dbReference type="EMBL" id="KAK9221499.1"/>
    </source>
</evidence>
<name>A0AAP0MSM7_9ROSI</name>
<dbReference type="PANTHER" id="PTHR47926">
    <property type="entry name" value="PENTATRICOPEPTIDE REPEAT-CONTAINING PROTEIN"/>
    <property type="match status" value="1"/>
</dbReference>
<gene>
    <name evidence="2" type="ORF">WN944_009925</name>
</gene>
<dbReference type="GO" id="GO:0003723">
    <property type="term" value="F:RNA binding"/>
    <property type="evidence" value="ECO:0007669"/>
    <property type="project" value="InterPro"/>
</dbReference>
<dbReference type="PANTHER" id="PTHR47926:SF431">
    <property type="entry name" value="PENTATRICOPEPTIDE REPEAT-CONTAINING PROTEIN-RELATED"/>
    <property type="match status" value="1"/>
</dbReference>
<accession>A0AAP0MSM7</accession>
<dbReference type="InterPro" id="IPR011990">
    <property type="entry name" value="TPR-like_helical_dom_sf"/>
</dbReference>
<keyword evidence="3" id="KW-1185">Reference proteome</keyword>
<dbReference type="Proteomes" id="UP001428341">
    <property type="component" value="Unassembled WGS sequence"/>
</dbReference>
<organism evidence="2 3">
    <name type="scientific">Citrus x changshan-huyou</name>
    <dbReference type="NCBI Taxonomy" id="2935761"/>
    <lineage>
        <taxon>Eukaryota</taxon>
        <taxon>Viridiplantae</taxon>
        <taxon>Streptophyta</taxon>
        <taxon>Embryophyta</taxon>
        <taxon>Tracheophyta</taxon>
        <taxon>Spermatophyta</taxon>
        <taxon>Magnoliopsida</taxon>
        <taxon>eudicotyledons</taxon>
        <taxon>Gunneridae</taxon>
        <taxon>Pentapetalae</taxon>
        <taxon>rosids</taxon>
        <taxon>malvids</taxon>
        <taxon>Sapindales</taxon>
        <taxon>Rutaceae</taxon>
        <taxon>Aurantioideae</taxon>
        <taxon>Citrus</taxon>
    </lineage>
</organism>
<dbReference type="Pfam" id="PF01535">
    <property type="entry name" value="PPR"/>
    <property type="match status" value="2"/>
</dbReference>
<dbReference type="Gene3D" id="1.25.40.10">
    <property type="entry name" value="Tetratricopeptide repeat domain"/>
    <property type="match status" value="1"/>
</dbReference>
<dbReference type="InterPro" id="IPR046960">
    <property type="entry name" value="PPR_At4g14850-like_plant"/>
</dbReference>
<reference evidence="2 3" key="1">
    <citation type="submission" date="2024-05" db="EMBL/GenBank/DDBJ databases">
        <title>Haplotype-resolved chromosome-level genome assembly of Huyou (Citrus changshanensis).</title>
        <authorList>
            <person name="Miao C."/>
            <person name="Chen W."/>
            <person name="Wu Y."/>
            <person name="Wang L."/>
            <person name="Zhao S."/>
            <person name="Grierson D."/>
            <person name="Xu C."/>
            <person name="Chen K."/>
        </authorList>
    </citation>
    <scope>NUCLEOTIDE SEQUENCE [LARGE SCALE GENOMIC DNA]</scope>
    <source>
        <strain evidence="2">01-14</strain>
        <tissue evidence="2">Leaf</tissue>
    </source>
</reference>
<dbReference type="InterPro" id="IPR002885">
    <property type="entry name" value="PPR_rpt"/>
</dbReference>
<dbReference type="GO" id="GO:0009451">
    <property type="term" value="P:RNA modification"/>
    <property type="evidence" value="ECO:0007669"/>
    <property type="project" value="InterPro"/>
</dbReference>
<comment type="caution">
    <text evidence="2">The sequence shown here is derived from an EMBL/GenBank/DDBJ whole genome shotgun (WGS) entry which is preliminary data.</text>
</comment>
<dbReference type="AlphaFoldDB" id="A0AAP0MSM7"/>
<dbReference type="EMBL" id="JBCGBO010000002">
    <property type="protein sequence ID" value="KAK9221499.1"/>
    <property type="molecule type" value="Genomic_DNA"/>
</dbReference>
<protein>
    <recommendedName>
        <fullName evidence="4">Pentatricopeptide repeat-containing protein</fullName>
    </recommendedName>
</protein>
<sequence length="176" mass="19465">MFAVSPSSLAYAFATSGNSTERSYFLLCSATTQWKLLEIVFSMSMGSVEKYDVMDIHKISGDDEVQVVLKFGSMDDAERIFGGIIDKNVVIWSGMIASHAIHGQEREALEAFYLVIHCSDGKPNNVTFLSILFACSYSGLIEEGIKVFDIMVHDFQLDLNLEHYGITVDLLATGES</sequence>
<keyword evidence="1" id="KW-0677">Repeat</keyword>
<evidence type="ECO:0008006" key="4">
    <source>
        <dbReference type="Google" id="ProtNLM"/>
    </source>
</evidence>
<proteinExistence type="predicted"/>
<evidence type="ECO:0000256" key="1">
    <source>
        <dbReference type="ARBA" id="ARBA00022737"/>
    </source>
</evidence>